<feature type="transmembrane region" description="Helical" evidence="5">
    <location>
        <begin position="129"/>
        <end position="152"/>
    </location>
</feature>
<feature type="transmembrane region" description="Helical" evidence="5">
    <location>
        <begin position="426"/>
        <end position="446"/>
    </location>
</feature>
<protein>
    <submittedName>
        <fullName evidence="7">MFS transporter</fullName>
    </submittedName>
</protein>
<evidence type="ECO:0000256" key="5">
    <source>
        <dbReference type="SAM" id="Phobius"/>
    </source>
</evidence>
<feature type="transmembrane region" description="Helical" evidence="5">
    <location>
        <begin position="323"/>
        <end position="344"/>
    </location>
</feature>
<comment type="caution">
    <text evidence="7">The sequence shown here is derived from an EMBL/GenBank/DDBJ whole genome shotgun (WGS) entry which is preliminary data.</text>
</comment>
<keyword evidence="3 5" id="KW-1133">Transmembrane helix</keyword>
<feature type="transmembrane region" description="Helical" evidence="5">
    <location>
        <begin position="94"/>
        <end position="117"/>
    </location>
</feature>
<dbReference type="InterPro" id="IPR011701">
    <property type="entry name" value="MFS"/>
</dbReference>
<keyword evidence="4 5" id="KW-0472">Membrane</keyword>
<feature type="transmembrane region" description="Helical" evidence="5">
    <location>
        <begin position="397"/>
        <end position="420"/>
    </location>
</feature>
<evidence type="ECO:0000256" key="1">
    <source>
        <dbReference type="ARBA" id="ARBA00004651"/>
    </source>
</evidence>
<dbReference type="InterPro" id="IPR036259">
    <property type="entry name" value="MFS_trans_sf"/>
</dbReference>
<dbReference type="PROSITE" id="PS50850">
    <property type="entry name" value="MFS"/>
    <property type="match status" value="1"/>
</dbReference>
<comment type="subcellular location">
    <subcellularLocation>
        <location evidence="1">Cell membrane</location>
        <topology evidence="1">Multi-pass membrane protein</topology>
    </subcellularLocation>
</comment>
<organism evidence="7 8">
    <name type="scientific">Solirubrobacter ginsenosidimutans</name>
    <dbReference type="NCBI Taxonomy" id="490573"/>
    <lineage>
        <taxon>Bacteria</taxon>
        <taxon>Bacillati</taxon>
        <taxon>Actinomycetota</taxon>
        <taxon>Thermoleophilia</taxon>
        <taxon>Solirubrobacterales</taxon>
        <taxon>Solirubrobacteraceae</taxon>
        <taxon>Solirubrobacter</taxon>
    </lineage>
</organism>
<feature type="transmembrane region" description="Helical" evidence="5">
    <location>
        <begin position="257"/>
        <end position="279"/>
    </location>
</feature>
<feature type="transmembrane region" description="Helical" evidence="5">
    <location>
        <begin position="216"/>
        <end position="237"/>
    </location>
</feature>
<name>A0A9X3S0T2_9ACTN</name>
<dbReference type="GO" id="GO:0022857">
    <property type="term" value="F:transmembrane transporter activity"/>
    <property type="evidence" value="ECO:0007669"/>
    <property type="project" value="InterPro"/>
</dbReference>
<dbReference type="InterPro" id="IPR020846">
    <property type="entry name" value="MFS_dom"/>
</dbReference>
<proteinExistence type="predicted"/>
<dbReference type="RefSeq" id="WP_270039210.1">
    <property type="nucleotide sequence ID" value="NZ_JAPDOD010000005.1"/>
</dbReference>
<evidence type="ECO:0000313" key="7">
    <source>
        <dbReference type="EMBL" id="MDA0160397.1"/>
    </source>
</evidence>
<evidence type="ECO:0000256" key="3">
    <source>
        <dbReference type="ARBA" id="ARBA00022989"/>
    </source>
</evidence>
<dbReference type="Gene3D" id="1.20.1250.20">
    <property type="entry name" value="MFS general substrate transporter like domains"/>
    <property type="match status" value="1"/>
</dbReference>
<feature type="domain" description="Major facilitator superfamily (MFS) profile" evidence="6">
    <location>
        <begin position="3"/>
        <end position="450"/>
    </location>
</feature>
<dbReference type="Proteomes" id="UP001149140">
    <property type="component" value="Unassembled WGS sequence"/>
</dbReference>
<evidence type="ECO:0000256" key="4">
    <source>
        <dbReference type="ARBA" id="ARBA00023136"/>
    </source>
</evidence>
<dbReference type="InterPro" id="IPR005829">
    <property type="entry name" value="Sugar_transporter_CS"/>
</dbReference>
<feature type="transmembrane region" description="Helical" evidence="5">
    <location>
        <begin position="291"/>
        <end position="311"/>
    </location>
</feature>
<evidence type="ECO:0000256" key="2">
    <source>
        <dbReference type="ARBA" id="ARBA00022692"/>
    </source>
</evidence>
<dbReference type="Gene3D" id="1.20.1720.10">
    <property type="entry name" value="Multidrug resistance protein D"/>
    <property type="match status" value="1"/>
</dbReference>
<feature type="transmembrane region" description="Helical" evidence="5">
    <location>
        <begin position="158"/>
        <end position="178"/>
    </location>
</feature>
<dbReference type="CDD" id="cd17321">
    <property type="entry name" value="MFS_MMR_MDR_like"/>
    <property type="match status" value="1"/>
</dbReference>
<feature type="transmembrane region" description="Helical" evidence="5">
    <location>
        <begin position="69"/>
        <end position="88"/>
    </location>
</feature>
<evidence type="ECO:0000259" key="6">
    <source>
        <dbReference type="PROSITE" id="PS50850"/>
    </source>
</evidence>
<dbReference type="SUPFAM" id="SSF103473">
    <property type="entry name" value="MFS general substrate transporter"/>
    <property type="match status" value="1"/>
</dbReference>
<accession>A0A9X3S0T2</accession>
<keyword evidence="8" id="KW-1185">Reference proteome</keyword>
<dbReference type="PROSITE" id="PS00216">
    <property type="entry name" value="SUGAR_TRANSPORT_1"/>
    <property type="match status" value="1"/>
</dbReference>
<dbReference type="PANTHER" id="PTHR42718">
    <property type="entry name" value="MAJOR FACILITATOR SUPERFAMILY MULTIDRUG TRANSPORTER MFSC"/>
    <property type="match status" value="1"/>
</dbReference>
<reference evidence="7" key="1">
    <citation type="submission" date="2022-10" db="EMBL/GenBank/DDBJ databases">
        <title>The WGS of Solirubrobacter ginsenosidimutans DSM 21036.</title>
        <authorList>
            <person name="Jiang Z."/>
        </authorList>
    </citation>
    <scope>NUCLEOTIDE SEQUENCE</scope>
    <source>
        <strain evidence="7">DSM 21036</strain>
    </source>
</reference>
<evidence type="ECO:0000313" key="8">
    <source>
        <dbReference type="Proteomes" id="UP001149140"/>
    </source>
</evidence>
<dbReference type="AlphaFoldDB" id="A0A9X3S0T2"/>
<dbReference type="PANTHER" id="PTHR42718:SF49">
    <property type="entry name" value="EXPORT PROTEIN"/>
    <property type="match status" value="1"/>
</dbReference>
<dbReference type="Pfam" id="PF07690">
    <property type="entry name" value="MFS_1"/>
    <property type="match status" value="1"/>
</dbReference>
<feature type="transmembrane region" description="Helical" evidence="5">
    <location>
        <begin position="350"/>
        <end position="377"/>
    </location>
</feature>
<sequence>MRVLAVLVTAQVLSVANSNMIAVALPQLSSDLGASHVQRQWIVDAFVLVFAALLVAGGVLADRYGRRRAFVAGLVTFAAGSLGCALASDPGLLIGARVVQALGPPLILPASLSIVTVTFSAPGARARAIGVWGAGSGLGIAVGPLLGGVIVSGLGWRWVFGLSALAALGLASAALRLIPRDAQAAPTRRFDHLGALLVTAVLASLVFGLIEGPGRGWTSSAVLLAFATTVLLAAAFVAAERRHPAPLVDLELVRRPVFAAANLAAATLMFVMLATSVYLSDFLQTFRGSTPLQAGLTLLPLGAATALFAAASGRLTARVPARVAIVVGLLCAAGGALLLSRVGAAPGAGLLWPALFAIGAGAGIALPATTATAVAAVDAARTGMASAIHNAGRQVGATLGVAVLGSIVTAHATAGTATAYADGLSIALLVATTALVATAAITLKLVPRTRKARDSCTALGALDTPPR</sequence>
<dbReference type="EMBL" id="JAPDOD010000005">
    <property type="protein sequence ID" value="MDA0160397.1"/>
    <property type="molecule type" value="Genomic_DNA"/>
</dbReference>
<feature type="transmembrane region" description="Helical" evidence="5">
    <location>
        <begin position="42"/>
        <end position="62"/>
    </location>
</feature>
<keyword evidence="2 5" id="KW-0812">Transmembrane</keyword>
<feature type="transmembrane region" description="Helical" evidence="5">
    <location>
        <begin position="190"/>
        <end position="210"/>
    </location>
</feature>
<dbReference type="GO" id="GO:0005886">
    <property type="term" value="C:plasma membrane"/>
    <property type="evidence" value="ECO:0007669"/>
    <property type="project" value="UniProtKB-SubCell"/>
</dbReference>
<gene>
    <name evidence="7" type="ORF">OM076_08980</name>
</gene>